<sequence>MTTNKPPLETLKAMVSTSDPKERIKIYRAANPSEGQDDFLAGFRKAMDGAK</sequence>
<name>A0A6J5N1E4_9CAUD</name>
<evidence type="ECO:0000313" key="1">
    <source>
        <dbReference type="EMBL" id="CAB4152548.1"/>
    </source>
</evidence>
<reference evidence="1" key="1">
    <citation type="submission" date="2020-04" db="EMBL/GenBank/DDBJ databases">
        <authorList>
            <person name="Chiriac C."/>
            <person name="Salcher M."/>
            <person name="Ghai R."/>
            <person name="Kavagutti S V."/>
        </authorList>
    </citation>
    <scope>NUCLEOTIDE SEQUENCE</scope>
</reference>
<proteinExistence type="predicted"/>
<organism evidence="1">
    <name type="scientific">uncultured Caudovirales phage</name>
    <dbReference type="NCBI Taxonomy" id="2100421"/>
    <lineage>
        <taxon>Viruses</taxon>
        <taxon>Duplodnaviria</taxon>
        <taxon>Heunggongvirae</taxon>
        <taxon>Uroviricota</taxon>
        <taxon>Caudoviricetes</taxon>
        <taxon>Peduoviridae</taxon>
        <taxon>Maltschvirus</taxon>
        <taxon>Maltschvirus maltsch</taxon>
    </lineage>
</organism>
<accession>A0A6J5N1E4</accession>
<dbReference type="EMBL" id="LR796591">
    <property type="protein sequence ID" value="CAB4152548.1"/>
    <property type="molecule type" value="Genomic_DNA"/>
</dbReference>
<gene>
    <name evidence="1" type="ORF">UFOVP602_11</name>
</gene>
<protein>
    <submittedName>
        <fullName evidence="1">Uncharacterized protein</fullName>
    </submittedName>
</protein>